<name>A0AAN6KWT3_9PEZI</name>
<dbReference type="AlphaFoldDB" id="A0AAN6KWT3"/>
<dbReference type="Proteomes" id="UP001175353">
    <property type="component" value="Unassembled WGS sequence"/>
</dbReference>
<organism evidence="2 3">
    <name type="scientific">Friedmanniomyces endolithicus</name>
    <dbReference type="NCBI Taxonomy" id="329885"/>
    <lineage>
        <taxon>Eukaryota</taxon>
        <taxon>Fungi</taxon>
        <taxon>Dikarya</taxon>
        <taxon>Ascomycota</taxon>
        <taxon>Pezizomycotina</taxon>
        <taxon>Dothideomycetes</taxon>
        <taxon>Dothideomycetidae</taxon>
        <taxon>Mycosphaerellales</taxon>
        <taxon>Teratosphaeriaceae</taxon>
        <taxon>Friedmanniomyces</taxon>
    </lineage>
</organism>
<dbReference type="GO" id="GO:0005739">
    <property type="term" value="C:mitochondrion"/>
    <property type="evidence" value="ECO:0007669"/>
    <property type="project" value="InterPro"/>
</dbReference>
<dbReference type="PANTHER" id="PTHR42100">
    <property type="entry name" value="OXIDOREDUCTASE 178 KDA SUBUNIT, PUTATIVE (AFU_ORTHOLOGUE AFUA_8G04320)-RELATED"/>
    <property type="match status" value="1"/>
</dbReference>
<feature type="region of interest" description="Disordered" evidence="1">
    <location>
        <begin position="232"/>
        <end position="260"/>
    </location>
</feature>
<dbReference type="PANTHER" id="PTHR42100:SF1">
    <property type="entry name" value="OXIDOREDUCTASE 178 KDA SUBUNIT, PUTATIVE (AFU_ORTHOLOGUE AFUA_8G04320)-RELATED"/>
    <property type="match status" value="1"/>
</dbReference>
<comment type="caution">
    <text evidence="2">The sequence shown here is derived from an EMBL/GenBank/DDBJ whole genome shotgun (WGS) entry which is preliminary data.</text>
</comment>
<protein>
    <recommendedName>
        <fullName evidence="4">NADH-ubiquinone oxidoreductase 17.8 kDa subunit, mitochondrial</fullName>
    </recommendedName>
</protein>
<evidence type="ECO:0000256" key="1">
    <source>
        <dbReference type="SAM" id="MobiDB-lite"/>
    </source>
</evidence>
<reference evidence="2" key="1">
    <citation type="submission" date="2023-06" db="EMBL/GenBank/DDBJ databases">
        <title>Black Yeasts Isolated from many extreme environments.</title>
        <authorList>
            <person name="Coleine C."/>
            <person name="Stajich J.E."/>
            <person name="Selbmann L."/>
        </authorList>
    </citation>
    <scope>NUCLEOTIDE SEQUENCE</scope>
    <source>
        <strain evidence="2">CCFEE 5200</strain>
    </source>
</reference>
<feature type="region of interest" description="Disordered" evidence="1">
    <location>
        <begin position="66"/>
        <end position="99"/>
    </location>
</feature>
<gene>
    <name evidence="2" type="ORF">LTR91_004218</name>
</gene>
<accession>A0AAN6KWT3</accession>
<evidence type="ECO:0000313" key="3">
    <source>
        <dbReference type="Proteomes" id="UP001175353"/>
    </source>
</evidence>
<sequence>MTGDLERAGGISRDSPSVSAAAAAANLKHLYLRKHHNLTQARTAFAATQALAHDNNMQAAQRTALRSARRLRPQVTQKQPRRFETQGAEPSSFKAEGGHANYPKNESFGSAFYLTLAAIPLSLALYNFTRQGTSEQPWATRYIIETYNGYAEKWARRNDIHTQMIEQAASDKLLFINEASHGPRLVDLRFPEQFNIGSPYNVPAGQGSANLDHVIAKFERESYADNERKLQQLRDNKVPSEQPMPETLAKVSGAASPPGA</sequence>
<evidence type="ECO:0000313" key="2">
    <source>
        <dbReference type="EMBL" id="KAK1004723.1"/>
    </source>
</evidence>
<proteinExistence type="predicted"/>
<keyword evidence="3" id="KW-1185">Reference proteome</keyword>
<dbReference type="EMBL" id="JAUJLE010000024">
    <property type="protein sequence ID" value="KAK1004723.1"/>
    <property type="molecule type" value="Genomic_DNA"/>
</dbReference>
<evidence type="ECO:0008006" key="4">
    <source>
        <dbReference type="Google" id="ProtNLM"/>
    </source>
</evidence>
<dbReference type="InterPro" id="IPR034444">
    <property type="entry name" value="Nuo17.8"/>
</dbReference>